<dbReference type="EMBL" id="JAMQKB010000002">
    <property type="protein sequence ID" value="MDC3423758.1"/>
    <property type="molecule type" value="Genomic_DNA"/>
</dbReference>
<evidence type="ECO:0000256" key="7">
    <source>
        <dbReference type="ARBA" id="ARBA00022723"/>
    </source>
</evidence>
<feature type="transmembrane region" description="Helical" evidence="12">
    <location>
        <begin position="89"/>
        <end position="117"/>
    </location>
</feature>
<evidence type="ECO:0000256" key="1">
    <source>
        <dbReference type="ARBA" id="ARBA00004651"/>
    </source>
</evidence>
<dbReference type="PANTHER" id="PTHR30365:SF14">
    <property type="entry name" value="CYTOCHROME BD MENAQUINOL OXIDASE SUBUNIT I-RELATED"/>
    <property type="match status" value="1"/>
</dbReference>
<evidence type="ECO:0000313" key="13">
    <source>
        <dbReference type="EMBL" id="MDC3423758.1"/>
    </source>
</evidence>
<evidence type="ECO:0000256" key="6">
    <source>
        <dbReference type="ARBA" id="ARBA00022692"/>
    </source>
</evidence>
<dbReference type="GO" id="GO:0020037">
    <property type="term" value="F:heme binding"/>
    <property type="evidence" value="ECO:0007669"/>
    <property type="project" value="TreeGrafter"/>
</dbReference>
<keyword evidence="4 12" id="KW-1003">Cell membrane</keyword>
<dbReference type="AlphaFoldDB" id="A0A9X4AMR2"/>
<dbReference type="GO" id="GO:0009055">
    <property type="term" value="F:electron transfer activity"/>
    <property type="evidence" value="ECO:0007669"/>
    <property type="project" value="UniProtKB-UniRule"/>
</dbReference>
<dbReference type="RefSeq" id="WP_272435507.1">
    <property type="nucleotide sequence ID" value="NZ_JAMQKB010000002.1"/>
</dbReference>
<evidence type="ECO:0000256" key="5">
    <source>
        <dbReference type="ARBA" id="ARBA00022617"/>
    </source>
</evidence>
<keyword evidence="3 12" id="KW-0813">Transport</keyword>
<accession>A0A9X4AMR2</accession>
<comment type="caution">
    <text evidence="13">The sequence shown here is derived from an EMBL/GenBank/DDBJ whole genome shotgun (WGS) entry which is preliminary data.</text>
</comment>
<name>A0A9X4AMR2_9BACI</name>
<evidence type="ECO:0000256" key="4">
    <source>
        <dbReference type="ARBA" id="ARBA00022475"/>
    </source>
</evidence>
<dbReference type="GO" id="GO:0005886">
    <property type="term" value="C:plasma membrane"/>
    <property type="evidence" value="ECO:0007669"/>
    <property type="project" value="UniProtKB-SubCell"/>
</dbReference>
<evidence type="ECO:0000256" key="11">
    <source>
        <dbReference type="ARBA" id="ARBA00023136"/>
    </source>
</evidence>
<dbReference type="Proteomes" id="UP001145050">
    <property type="component" value="Unassembled WGS sequence"/>
</dbReference>
<feature type="transmembrane region" description="Helical" evidence="12">
    <location>
        <begin position="404"/>
        <end position="424"/>
    </location>
</feature>
<comment type="subcellular location">
    <subcellularLocation>
        <location evidence="1">Cell membrane</location>
        <topology evidence="1">Multi-pass membrane protein</topology>
    </subcellularLocation>
</comment>
<keyword evidence="7 12" id="KW-0479">Metal-binding</keyword>
<dbReference type="GO" id="GO:0070069">
    <property type="term" value="C:cytochrome complex"/>
    <property type="evidence" value="ECO:0007669"/>
    <property type="project" value="UniProtKB-UniRule"/>
</dbReference>
<keyword evidence="14" id="KW-1185">Reference proteome</keyword>
<evidence type="ECO:0000313" key="14">
    <source>
        <dbReference type="Proteomes" id="UP001145050"/>
    </source>
</evidence>
<feature type="transmembrane region" description="Helical" evidence="12">
    <location>
        <begin position="354"/>
        <end position="377"/>
    </location>
</feature>
<feature type="transmembrane region" description="Helical" evidence="12">
    <location>
        <begin position="129"/>
        <end position="153"/>
    </location>
</feature>
<keyword evidence="9 12" id="KW-1133">Transmembrane helix</keyword>
<evidence type="ECO:0000256" key="2">
    <source>
        <dbReference type="ARBA" id="ARBA00009819"/>
    </source>
</evidence>
<keyword evidence="8 12" id="KW-0249">Electron transport</keyword>
<feature type="transmembrane region" description="Helical" evidence="12">
    <location>
        <begin position="317"/>
        <end position="342"/>
    </location>
</feature>
<dbReference type="PANTHER" id="PTHR30365">
    <property type="entry name" value="CYTOCHROME D UBIQUINOL OXIDASE"/>
    <property type="match status" value="1"/>
</dbReference>
<reference evidence="13" key="1">
    <citation type="submission" date="2022-06" db="EMBL/GenBank/DDBJ databases">
        <title>Aquibacillus sp. a new bacterium isolated from soil saline samples.</title>
        <authorList>
            <person name="Galisteo C."/>
            <person name="De La Haba R."/>
            <person name="Sanchez-Porro C."/>
            <person name="Ventosa A."/>
        </authorList>
    </citation>
    <scope>NUCLEOTIDE SEQUENCE</scope>
    <source>
        <strain evidence="13">3ASR75-11</strain>
    </source>
</reference>
<feature type="transmembrane region" description="Helical" evidence="12">
    <location>
        <begin position="184"/>
        <end position="207"/>
    </location>
</feature>
<feature type="transmembrane region" description="Helical" evidence="12">
    <location>
        <begin position="219"/>
        <end position="238"/>
    </location>
</feature>
<dbReference type="Pfam" id="PF01654">
    <property type="entry name" value="Cyt_bd_oxida_I"/>
    <property type="match status" value="1"/>
</dbReference>
<keyword evidence="10 12" id="KW-0408">Iron</keyword>
<dbReference type="InterPro" id="IPR002585">
    <property type="entry name" value="Cyt-d_ubiquinol_oxidase_su_1"/>
</dbReference>
<sequence>MPELDSVVLSRMLTSLTLVFHIIFATIGVGVPLMVSIAEYIGIKKKDSHYILLARRWTRGFVITVAIGVVTGTAIGLQLSLLWPSFMQIAGNVISLPLFLETFAFFFEAIFLGAYLYTWDRFKKPIYHWLLSIPVVIGSGMSAVFITTVNAFMNAPQGFTLEGRTITTIDPIAAMLNPATPTKVAHVLTSSYFTSAAILAAIAAYSILRKKSNVYHRKALKLTVTLTLMFGILTAVAGDFSAKYLAENQPEKLAAAEWLFETEEGADLIMFGRLNESNEIVGGIRFPKLLSFLANGDFNSEVTGLDQFPESLTPPLWIHYMFDFMITIGMYGIGVSLLYILFMRLKKWNELNKPLLWLLVANGPLAMLGIEFGWIYAEVGRQPWILKGYMKVAEGATTSPNVGLMFLLFLALYTALGVTCVVVLRKMFRNNPVELELEHRYPNVTKKDDSKWTT</sequence>
<evidence type="ECO:0000256" key="8">
    <source>
        <dbReference type="ARBA" id="ARBA00022982"/>
    </source>
</evidence>
<dbReference type="GO" id="GO:0016682">
    <property type="term" value="F:oxidoreductase activity, acting on diphenols and related substances as donors, oxygen as acceptor"/>
    <property type="evidence" value="ECO:0007669"/>
    <property type="project" value="TreeGrafter"/>
</dbReference>
<keyword evidence="11 12" id="KW-0472">Membrane</keyword>
<keyword evidence="5 12" id="KW-0349">Heme</keyword>
<comment type="similarity">
    <text evidence="2 12">Belongs to the cytochrome ubiquinol oxidase subunit 1 family.</text>
</comment>
<organism evidence="13 14">
    <name type="scientific">Terrihalobacillus insolitus</name>
    <dbReference type="NCBI Taxonomy" id="2950438"/>
    <lineage>
        <taxon>Bacteria</taxon>
        <taxon>Bacillati</taxon>
        <taxon>Bacillota</taxon>
        <taxon>Bacilli</taxon>
        <taxon>Bacillales</taxon>
        <taxon>Bacillaceae</taxon>
        <taxon>Terrihalobacillus</taxon>
    </lineage>
</organism>
<dbReference type="GO" id="GO:0019646">
    <property type="term" value="P:aerobic electron transport chain"/>
    <property type="evidence" value="ECO:0007669"/>
    <property type="project" value="InterPro"/>
</dbReference>
<gene>
    <name evidence="13" type="ORF">NC797_04450</name>
</gene>
<evidence type="ECO:0000256" key="10">
    <source>
        <dbReference type="ARBA" id="ARBA00023004"/>
    </source>
</evidence>
<protein>
    <submittedName>
        <fullName evidence="13">Cytochrome ubiquinol oxidase subunit I</fullName>
    </submittedName>
</protein>
<evidence type="ECO:0000256" key="12">
    <source>
        <dbReference type="PIRNR" id="PIRNR006446"/>
    </source>
</evidence>
<dbReference type="PIRSF" id="PIRSF006446">
    <property type="entry name" value="Cyt_quinol_oxidase_1"/>
    <property type="match status" value="1"/>
</dbReference>
<feature type="transmembrane region" description="Helical" evidence="12">
    <location>
        <begin position="61"/>
        <end position="83"/>
    </location>
</feature>
<feature type="transmembrane region" description="Helical" evidence="12">
    <location>
        <begin position="20"/>
        <end position="41"/>
    </location>
</feature>
<keyword evidence="6 12" id="KW-0812">Transmembrane</keyword>
<dbReference type="GO" id="GO:0046872">
    <property type="term" value="F:metal ion binding"/>
    <property type="evidence" value="ECO:0007669"/>
    <property type="project" value="UniProtKB-UniRule"/>
</dbReference>
<evidence type="ECO:0000256" key="9">
    <source>
        <dbReference type="ARBA" id="ARBA00022989"/>
    </source>
</evidence>
<evidence type="ECO:0000256" key="3">
    <source>
        <dbReference type="ARBA" id="ARBA00022448"/>
    </source>
</evidence>
<proteinExistence type="inferred from homology"/>